<gene>
    <name evidence="7" type="ORF">GCM10020369_00020</name>
</gene>
<dbReference type="Proteomes" id="UP001501676">
    <property type="component" value="Unassembled WGS sequence"/>
</dbReference>
<evidence type="ECO:0000256" key="1">
    <source>
        <dbReference type="ARBA" id="ARBA00008857"/>
    </source>
</evidence>
<feature type="domain" description="Tyr recombinase" evidence="5">
    <location>
        <begin position="156"/>
        <end position="339"/>
    </location>
</feature>
<dbReference type="CDD" id="cd00397">
    <property type="entry name" value="DNA_BRE_C"/>
    <property type="match status" value="1"/>
</dbReference>
<dbReference type="PROSITE" id="PS51900">
    <property type="entry name" value="CB"/>
    <property type="match status" value="1"/>
</dbReference>
<dbReference type="PROSITE" id="PS51898">
    <property type="entry name" value="TYR_RECOMBINASE"/>
    <property type="match status" value="1"/>
</dbReference>
<comment type="similarity">
    <text evidence="1">Belongs to the 'phage' integrase family.</text>
</comment>
<accession>A0ABP6SP77</accession>
<evidence type="ECO:0000259" key="6">
    <source>
        <dbReference type="PROSITE" id="PS51900"/>
    </source>
</evidence>
<evidence type="ECO:0000313" key="7">
    <source>
        <dbReference type="EMBL" id="GAA3381568.1"/>
    </source>
</evidence>
<evidence type="ECO:0000256" key="3">
    <source>
        <dbReference type="ARBA" id="ARBA00023172"/>
    </source>
</evidence>
<dbReference type="SUPFAM" id="SSF56349">
    <property type="entry name" value="DNA breaking-rejoining enzymes"/>
    <property type="match status" value="1"/>
</dbReference>
<reference evidence="8" key="1">
    <citation type="journal article" date="2019" name="Int. J. Syst. Evol. Microbiol.">
        <title>The Global Catalogue of Microorganisms (GCM) 10K type strain sequencing project: providing services to taxonomists for standard genome sequencing and annotation.</title>
        <authorList>
            <consortium name="The Broad Institute Genomics Platform"/>
            <consortium name="The Broad Institute Genome Sequencing Center for Infectious Disease"/>
            <person name="Wu L."/>
            <person name="Ma J."/>
        </authorList>
    </citation>
    <scope>NUCLEOTIDE SEQUENCE [LARGE SCALE GENOMIC DNA]</scope>
    <source>
        <strain evidence="8">JCM 9458</strain>
    </source>
</reference>
<dbReference type="Gene3D" id="1.10.443.10">
    <property type="entry name" value="Intergrase catalytic core"/>
    <property type="match status" value="1"/>
</dbReference>
<dbReference type="InterPro" id="IPR044068">
    <property type="entry name" value="CB"/>
</dbReference>
<keyword evidence="2 4" id="KW-0238">DNA-binding</keyword>
<dbReference type="Pfam" id="PF00589">
    <property type="entry name" value="Phage_integrase"/>
    <property type="match status" value="1"/>
</dbReference>
<dbReference type="RefSeq" id="WP_345725798.1">
    <property type="nucleotide sequence ID" value="NZ_BAAAYN010000001.1"/>
</dbReference>
<dbReference type="PANTHER" id="PTHR30349">
    <property type="entry name" value="PHAGE INTEGRASE-RELATED"/>
    <property type="match status" value="1"/>
</dbReference>
<keyword evidence="8" id="KW-1185">Reference proteome</keyword>
<proteinExistence type="inferred from homology"/>
<evidence type="ECO:0008006" key="9">
    <source>
        <dbReference type="Google" id="ProtNLM"/>
    </source>
</evidence>
<dbReference type="PANTHER" id="PTHR30349:SF41">
    <property type="entry name" value="INTEGRASE_RECOMBINASE PROTEIN MJ0367-RELATED"/>
    <property type="match status" value="1"/>
</dbReference>
<keyword evidence="3" id="KW-0233">DNA recombination</keyword>
<dbReference type="InterPro" id="IPR013762">
    <property type="entry name" value="Integrase-like_cat_sf"/>
</dbReference>
<dbReference type="InterPro" id="IPR010998">
    <property type="entry name" value="Integrase_recombinase_N"/>
</dbReference>
<evidence type="ECO:0000256" key="2">
    <source>
        <dbReference type="ARBA" id="ARBA00023125"/>
    </source>
</evidence>
<dbReference type="EMBL" id="BAAAYN010000001">
    <property type="protein sequence ID" value="GAA3381568.1"/>
    <property type="molecule type" value="Genomic_DNA"/>
</dbReference>
<dbReference type="InterPro" id="IPR011010">
    <property type="entry name" value="DNA_brk_join_enz"/>
</dbReference>
<dbReference type="InterPro" id="IPR002104">
    <property type="entry name" value="Integrase_catalytic"/>
</dbReference>
<dbReference type="Gene3D" id="1.10.150.130">
    <property type="match status" value="1"/>
</dbReference>
<evidence type="ECO:0000259" key="5">
    <source>
        <dbReference type="PROSITE" id="PS51898"/>
    </source>
</evidence>
<organism evidence="7 8">
    <name type="scientific">Cryptosporangium minutisporangium</name>
    <dbReference type="NCBI Taxonomy" id="113569"/>
    <lineage>
        <taxon>Bacteria</taxon>
        <taxon>Bacillati</taxon>
        <taxon>Actinomycetota</taxon>
        <taxon>Actinomycetes</taxon>
        <taxon>Cryptosporangiales</taxon>
        <taxon>Cryptosporangiaceae</taxon>
        <taxon>Cryptosporangium</taxon>
    </lineage>
</organism>
<comment type="caution">
    <text evidence="7">The sequence shown here is derived from an EMBL/GenBank/DDBJ whole genome shotgun (WGS) entry which is preliminary data.</text>
</comment>
<dbReference type="InterPro" id="IPR050090">
    <property type="entry name" value="Tyrosine_recombinase_XerCD"/>
</dbReference>
<sequence length="362" mass="39878">MSGDEPTAASDAELAAAKVLLARLGVTPEQLLAGSTVPSAAVVVAPPMPTIGEYIDRVIGAVTPGTRRLYETYWNRVRAHWGDRQLDEPTPLEITQLAQRVRGEAAVRRNARGGRSAAEHLISALRCLYRYAVTDGLIPEYRNPAIRVRKPRRLASTRHALTDASLAAINQVATTTGNDPHLDALLIRLHSETACRRGGALALRPADLDSQQCLIRLREKGETVRWQPVSPTLMDHLEHHRDARGEGDPDGPLLRYRNRRPITARRYDHLWTRIGKHLPWVATQQISTHWLRHTTLTWVERRFGYAVAHAYAGHQGRSDPSATATYVRASTYEVASALAALAGEPHPLAIGSAETPTPGWPG</sequence>
<evidence type="ECO:0000256" key="4">
    <source>
        <dbReference type="PROSITE-ProRule" id="PRU01248"/>
    </source>
</evidence>
<evidence type="ECO:0000313" key="8">
    <source>
        <dbReference type="Proteomes" id="UP001501676"/>
    </source>
</evidence>
<feature type="domain" description="Core-binding (CB)" evidence="6">
    <location>
        <begin position="49"/>
        <end position="133"/>
    </location>
</feature>
<name>A0ABP6SP77_9ACTN</name>
<protein>
    <recommendedName>
        <fullName evidence="9">Integrase</fullName>
    </recommendedName>
</protein>